<dbReference type="GO" id="GO:0048251">
    <property type="term" value="P:elastic fiber assembly"/>
    <property type="evidence" value="ECO:0007669"/>
    <property type="project" value="TreeGrafter"/>
</dbReference>
<dbReference type="Gene3D" id="3.90.215.10">
    <property type="entry name" value="Gamma Fibrinogen, chain A, domain 1"/>
    <property type="match status" value="1"/>
</dbReference>
<sequence>MKAPGVFLLFNVLLLINVCSAAKRDTENDTDGEMYPADCDEWYAMGSEASGVHVIYPAGPQSAVPVYCDMTTDEGKWTVIQKRFNGSLAFFRGWTDYKLGFGRADGEYWLGLHNVYLLTLKRKYELRVDLGDFENNTAYAKYSDFALSPKAINPEEDGYALYVEGFHDGGAGDALSYHNGMKFSTYDSDRDTYTQNCAALSTGGFWFKSCHQANLNGPYLGGVHLSYASGVIWFPWKGYYYSLKTTEMKIRRV</sequence>
<dbReference type="FunFam" id="3.90.215.10:FF:000001">
    <property type="entry name" value="Tenascin isoform 1"/>
    <property type="match status" value="1"/>
</dbReference>
<dbReference type="SMART" id="SM00186">
    <property type="entry name" value="FBG"/>
    <property type="match status" value="1"/>
</dbReference>
<dbReference type="Pfam" id="PF00147">
    <property type="entry name" value="Fibrinogen_C"/>
    <property type="match status" value="1"/>
</dbReference>
<feature type="domain" description="Fibrinogen C-terminal" evidence="3">
    <location>
        <begin position="30"/>
        <end position="253"/>
    </location>
</feature>
<name>A0AAD1SR28_PELCU</name>
<evidence type="ECO:0000256" key="2">
    <source>
        <dbReference type="SAM" id="SignalP"/>
    </source>
</evidence>
<dbReference type="PANTHER" id="PTHR19143">
    <property type="entry name" value="FIBRINOGEN/TENASCIN/ANGIOPOEITIN"/>
    <property type="match status" value="1"/>
</dbReference>
<keyword evidence="5" id="KW-1185">Reference proteome</keyword>
<dbReference type="InterPro" id="IPR002181">
    <property type="entry name" value="Fibrinogen_a/b/g_C_dom"/>
</dbReference>
<protein>
    <submittedName>
        <fullName evidence="4">Microfibril-associated glyco 4</fullName>
    </submittedName>
</protein>
<dbReference type="AlphaFoldDB" id="A0AAD1SR28"/>
<evidence type="ECO:0000256" key="1">
    <source>
        <dbReference type="ARBA" id="ARBA00023157"/>
    </source>
</evidence>
<dbReference type="PROSITE" id="PS51406">
    <property type="entry name" value="FIBRINOGEN_C_2"/>
    <property type="match status" value="1"/>
</dbReference>
<organism evidence="4 5">
    <name type="scientific">Pelobates cultripes</name>
    <name type="common">Western spadefoot toad</name>
    <dbReference type="NCBI Taxonomy" id="61616"/>
    <lineage>
        <taxon>Eukaryota</taxon>
        <taxon>Metazoa</taxon>
        <taxon>Chordata</taxon>
        <taxon>Craniata</taxon>
        <taxon>Vertebrata</taxon>
        <taxon>Euteleostomi</taxon>
        <taxon>Amphibia</taxon>
        <taxon>Batrachia</taxon>
        <taxon>Anura</taxon>
        <taxon>Pelobatoidea</taxon>
        <taxon>Pelobatidae</taxon>
        <taxon>Pelobates</taxon>
    </lineage>
</organism>
<dbReference type="InterPro" id="IPR014716">
    <property type="entry name" value="Fibrinogen_a/b/g_C_1"/>
</dbReference>
<keyword evidence="1" id="KW-1015">Disulfide bond</keyword>
<dbReference type="Proteomes" id="UP001295444">
    <property type="component" value="Chromosome 07"/>
</dbReference>
<dbReference type="InterPro" id="IPR036056">
    <property type="entry name" value="Fibrinogen-like_C"/>
</dbReference>
<feature type="signal peptide" evidence="2">
    <location>
        <begin position="1"/>
        <end position="21"/>
    </location>
</feature>
<dbReference type="GO" id="GO:0005615">
    <property type="term" value="C:extracellular space"/>
    <property type="evidence" value="ECO:0007669"/>
    <property type="project" value="TreeGrafter"/>
</dbReference>
<dbReference type="PANTHER" id="PTHR19143:SF225">
    <property type="entry name" value="MICROFIBRIL-ASSOCIATED GLYCOPROTEIN 4"/>
    <property type="match status" value="1"/>
</dbReference>
<evidence type="ECO:0000313" key="4">
    <source>
        <dbReference type="EMBL" id="CAH2308078.1"/>
    </source>
</evidence>
<keyword evidence="2" id="KW-0732">Signal</keyword>
<reference evidence="4" key="1">
    <citation type="submission" date="2022-03" db="EMBL/GenBank/DDBJ databases">
        <authorList>
            <person name="Alioto T."/>
            <person name="Alioto T."/>
            <person name="Gomez Garrido J."/>
        </authorList>
    </citation>
    <scope>NUCLEOTIDE SEQUENCE</scope>
</reference>
<dbReference type="NCBIfam" id="NF040941">
    <property type="entry name" value="GGGWT_bact"/>
    <property type="match status" value="1"/>
</dbReference>
<proteinExistence type="predicted"/>
<evidence type="ECO:0000259" key="3">
    <source>
        <dbReference type="PROSITE" id="PS51406"/>
    </source>
</evidence>
<gene>
    <name evidence="4" type="ORF">PECUL_23A044498</name>
</gene>
<accession>A0AAD1SR28</accession>
<dbReference type="InterPro" id="IPR050373">
    <property type="entry name" value="Fibrinogen_C-term_domain"/>
</dbReference>
<dbReference type="CDD" id="cd00087">
    <property type="entry name" value="FReD"/>
    <property type="match status" value="1"/>
</dbReference>
<dbReference type="SUPFAM" id="SSF56496">
    <property type="entry name" value="Fibrinogen C-terminal domain-like"/>
    <property type="match status" value="1"/>
</dbReference>
<evidence type="ECO:0000313" key="5">
    <source>
        <dbReference type="Proteomes" id="UP001295444"/>
    </source>
</evidence>
<dbReference type="EMBL" id="OW240918">
    <property type="protein sequence ID" value="CAH2308078.1"/>
    <property type="molecule type" value="Genomic_DNA"/>
</dbReference>
<feature type="chain" id="PRO_5041961543" evidence="2">
    <location>
        <begin position="22"/>
        <end position="253"/>
    </location>
</feature>